<dbReference type="PANTHER" id="PTHR35807">
    <property type="entry name" value="TRANSCRIPTIONAL REGULATOR REDD-RELATED"/>
    <property type="match status" value="1"/>
</dbReference>
<dbReference type="SMART" id="SM01043">
    <property type="entry name" value="BTAD"/>
    <property type="match status" value="1"/>
</dbReference>
<evidence type="ECO:0000256" key="5">
    <source>
        <dbReference type="PROSITE-ProRule" id="PRU01091"/>
    </source>
</evidence>
<dbReference type="Pfam" id="PF00486">
    <property type="entry name" value="Trans_reg_C"/>
    <property type="match status" value="1"/>
</dbReference>
<dbReference type="SMART" id="SM00862">
    <property type="entry name" value="Trans_reg_C"/>
    <property type="match status" value="1"/>
</dbReference>
<dbReference type="SMART" id="SM00382">
    <property type="entry name" value="AAA"/>
    <property type="match status" value="1"/>
</dbReference>
<dbReference type="RefSeq" id="WP_317791895.1">
    <property type="nucleotide sequence ID" value="NZ_AP028461.1"/>
</dbReference>
<name>A0ABW4AQW6_9ACTN</name>
<dbReference type="InterPro" id="IPR001867">
    <property type="entry name" value="OmpR/PhoB-type_DNA-bd"/>
</dbReference>
<proteinExistence type="inferred from homology"/>
<dbReference type="CDD" id="cd15831">
    <property type="entry name" value="BTAD"/>
    <property type="match status" value="1"/>
</dbReference>
<accession>A0ABW4AQW6</accession>
<evidence type="ECO:0000256" key="2">
    <source>
        <dbReference type="ARBA" id="ARBA00023015"/>
    </source>
</evidence>
<dbReference type="InterPro" id="IPR011990">
    <property type="entry name" value="TPR-like_helical_dom_sf"/>
</dbReference>
<dbReference type="PROSITE" id="PS51755">
    <property type="entry name" value="OMPR_PHOB"/>
    <property type="match status" value="1"/>
</dbReference>
<dbReference type="InterPro" id="IPR051677">
    <property type="entry name" value="AfsR-DnrI-RedD_regulator"/>
</dbReference>
<keyword evidence="8" id="KW-1185">Reference proteome</keyword>
<dbReference type="Proteomes" id="UP001597183">
    <property type="component" value="Unassembled WGS sequence"/>
</dbReference>
<dbReference type="CDD" id="cd00383">
    <property type="entry name" value="trans_reg_C"/>
    <property type="match status" value="1"/>
</dbReference>
<dbReference type="SUPFAM" id="SSF46894">
    <property type="entry name" value="C-terminal effector domain of the bipartite response regulators"/>
    <property type="match status" value="1"/>
</dbReference>
<dbReference type="InterPro" id="IPR003593">
    <property type="entry name" value="AAA+_ATPase"/>
</dbReference>
<evidence type="ECO:0000259" key="6">
    <source>
        <dbReference type="PROSITE" id="PS51755"/>
    </source>
</evidence>
<dbReference type="EMBL" id="JBHTMK010000065">
    <property type="protein sequence ID" value="MFD1373267.1"/>
    <property type="molecule type" value="Genomic_DNA"/>
</dbReference>
<dbReference type="Gene3D" id="3.40.50.300">
    <property type="entry name" value="P-loop containing nucleotide triphosphate hydrolases"/>
    <property type="match status" value="1"/>
</dbReference>
<evidence type="ECO:0000256" key="1">
    <source>
        <dbReference type="ARBA" id="ARBA00005820"/>
    </source>
</evidence>
<sequence length="915" mass="99609">MIEVRVLGPFQVLVDGEPVALGGPRPRAVLAMLVAAHGRTVPVDRIVDELWGENPPPSAVATLQAYISRLRKLLEPRRAPRAATTVLVGDPVGYALTLPAEAVDAWRMEREVHSVQRARDLTAEQALAVLRTGLDRWRGEPFPEFAAAPWAQAEITRLREARLVGRERSIACLLKMGRTDEAITAAAELAGEYPLRGLSWWLYALGLWAGGRDAEALAVLERHRELLAEELGLDPEPALTDLEQAIRDGRTDTRERLLDFGAEPDEFAVRPAQLPRTPATFAAREAELVGLAGAGAARTVITGPGGVGKTTLAIRWAHLVAERYPDGQLYADLRGFGPEETPADPGDVLAGFLVALGVTDQRIPPGTAERSALFRGLLDGRRMLLVLDNAHDAAQVRPLLPGDPGCAVVVTSRDRLTELGARTCELDVFDAVEAAAYLRERLGATLVDEAPEARDAVIAGCGGLPLALAVVCARAAGFPLSVVAEELAEEGLDAFAGPGYDLRAVFSWSYRRLPADAATLFRQLALHPGPDLSFGAVVSAGGRERAATRALLDRLVGAHLLVERRPGRYSYHDLIRSYAVGLAEVDRADVLRRLVEYHLHSANAAVHRYAPFKRADRVGPVPADVTPERFTSDRRALSWLHAEYDNVMALAGLCDEPWGRRYLAPLAWALAPYQQDTRFALDDSFGLCERALAVTGELWWSGFLNYMIGRGHLRLDQRAQARPYLVRTIEVGRATDDPQRLGNGLLGMAVVIMGLNNTPTREQTITAYPYAREALEVYRRYEYGEPDCARALNPLAWYHFHRPGGMPEALRLLGEALAINRKWGHTHGAAGTLAIIGRVRHAGGDPAGAVAPFREAVTLLSDMPELQIEAMIGLYAALRDSGDVAEAERVGAEARVLTGKARYYDAERVRTVLAG</sequence>
<dbReference type="Gene3D" id="1.10.10.10">
    <property type="entry name" value="Winged helix-like DNA-binding domain superfamily/Winged helix DNA-binding domain"/>
    <property type="match status" value="1"/>
</dbReference>
<dbReference type="SUPFAM" id="SSF48452">
    <property type="entry name" value="TPR-like"/>
    <property type="match status" value="2"/>
</dbReference>
<keyword evidence="4" id="KW-0804">Transcription</keyword>
<dbReference type="InterPro" id="IPR005158">
    <property type="entry name" value="BTAD"/>
</dbReference>
<keyword evidence="3 5" id="KW-0238">DNA-binding</keyword>
<evidence type="ECO:0000256" key="4">
    <source>
        <dbReference type="ARBA" id="ARBA00023163"/>
    </source>
</evidence>
<comment type="similarity">
    <text evidence="1">Belongs to the AfsR/DnrI/RedD regulatory family.</text>
</comment>
<organism evidence="7 8">
    <name type="scientific">Actinoplanes sichuanensis</name>
    <dbReference type="NCBI Taxonomy" id="512349"/>
    <lineage>
        <taxon>Bacteria</taxon>
        <taxon>Bacillati</taxon>
        <taxon>Actinomycetota</taxon>
        <taxon>Actinomycetes</taxon>
        <taxon>Micromonosporales</taxon>
        <taxon>Micromonosporaceae</taxon>
        <taxon>Actinoplanes</taxon>
    </lineage>
</organism>
<evidence type="ECO:0000313" key="8">
    <source>
        <dbReference type="Proteomes" id="UP001597183"/>
    </source>
</evidence>
<reference evidence="8" key="1">
    <citation type="journal article" date="2019" name="Int. J. Syst. Evol. Microbiol.">
        <title>The Global Catalogue of Microorganisms (GCM) 10K type strain sequencing project: providing services to taxonomists for standard genome sequencing and annotation.</title>
        <authorList>
            <consortium name="The Broad Institute Genomics Platform"/>
            <consortium name="The Broad Institute Genome Sequencing Center for Infectious Disease"/>
            <person name="Wu L."/>
            <person name="Ma J."/>
        </authorList>
    </citation>
    <scope>NUCLEOTIDE SEQUENCE [LARGE SCALE GENOMIC DNA]</scope>
    <source>
        <strain evidence="8">CCM 7526</strain>
    </source>
</reference>
<feature type="domain" description="OmpR/PhoB-type" evidence="6">
    <location>
        <begin position="1"/>
        <end position="98"/>
    </location>
</feature>
<dbReference type="InterPro" id="IPR036388">
    <property type="entry name" value="WH-like_DNA-bd_sf"/>
</dbReference>
<evidence type="ECO:0000313" key="7">
    <source>
        <dbReference type="EMBL" id="MFD1373267.1"/>
    </source>
</evidence>
<keyword evidence="2" id="KW-0805">Transcription regulation</keyword>
<gene>
    <name evidence="7" type="ORF">ACFQ5G_48730</name>
</gene>
<dbReference type="PANTHER" id="PTHR35807:SF1">
    <property type="entry name" value="TRANSCRIPTIONAL REGULATOR REDD"/>
    <property type="match status" value="1"/>
</dbReference>
<dbReference type="Pfam" id="PF03704">
    <property type="entry name" value="BTAD"/>
    <property type="match status" value="1"/>
</dbReference>
<dbReference type="SUPFAM" id="SSF52540">
    <property type="entry name" value="P-loop containing nucleoside triphosphate hydrolases"/>
    <property type="match status" value="1"/>
</dbReference>
<dbReference type="PRINTS" id="PR00364">
    <property type="entry name" value="DISEASERSIST"/>
</dbReference>
<comment type="caution">
    <text evidence="7">The sequence shown here is derived from an EMBL/GenBank/DDBJ whole genome shotgun (WGS) entry which is preliminary data.</text>
</comment>
<protein>
    <submittedName>
        <fullName evidence="7">BTAD domain-containing putative transcriptional regulator</fullName>
    </submittedName>
</protein>
<dbReference type="InterPro" id="IPR027417">
    <property type="entry name" value="P-loop_NTPase"/>
</dbReference>
<feature type="DNA-binding region" description="OmpR/PhoB-type" evidence="5">
    <location>
        <begin position="1"/>
        <end position="98"/>
    </location>
</feature>
<dbReference type="InterPro" id="IPR016032">
    <property type="entry name" value="Sig_transdc_resp-reg_C-effctor"/>
</dbReference>
<dbReference type="Gene3D" id="1.25.40.10">
    <property type="entry name" value="Tetratricopeptide repeat domain"/>
    <property type="match status" value="2"/>
</dbReference>
<evidence type="ECO:0000256" key="3">
    <source>
        <dbReference type="ARBA" id="ARBA00023125"/>
    </source>
</evidence>